<keyword evidence="1" id="KW-0812">Transmembrane</keyword>
<dbReference type="InterPro" id="IPR025699">
    <property type="entry name" value="ABC2_memb-like"/>
</dbReference>
<dbReference type="AlphaFoldDB" id="A0A1H1U387"/>
<name>A0A1H1U387_9ACTN</name>
<keyword evidence="1" id="KW-0472">Membrane</keyword>
<keyword evidence="3" id="KW-1185">Reference proteome</keyword>
<proteinExistence type="predicted"/>
<gene>
    <name evidence="2" type="ORF">SAMN04489812_2623</name>
</gene>
<dbReference type="Proteomes" id="UP000199103">
    <property type="component" value="Chromosome I"/>
</dbReference>
<evidence type="ECO:0000256" key="1">
    <source>
        <dbReference type="SAM" id="Phobius"/>
    </source>
</evidence>
<feature type="transmembrane region" description="Helical" evidence="1">
    <location>
        <begin position="84"/>
        <end position="108"/>
    </location>
</feature>
<dbReference type="STRING" id="630515.SAMN04489812_2623"/>
<sequence length="218" mass="22796">MIATFTRFDLRNFATTQPARVIIPLAFVVVFGATLPVPGMPILAGAIIASVTASYSFQGDERGLLDTLYATSPISRRAVTVGRYLSALAMAAAAIGLGVITTLVLSVVRDQQLSWPLIAIMLLGSYAIVAVALSVQLPWFFAMGFTRGRPMIFIPVAVIAVAGWIAGQTGMLSGRSSSTFGAIDAPPALAVVAVLVLGTALLAASAALATRLYRNREL</sequence>
<protein>
    <submittedName>
        <fullName evidence="2">ABC-2 family transporter protein</fullName>
    </submittedName>
</protein>
<evidence type="ECO:0000313" key="3">
    <source>
        <dbReference type="Proteomes" id="UP000199103"/>
    </source>
</evidence>
<accession>A0A1H1U387</accession>
<dbReference type="OrthoDB" id="5117171at2"/>
<feature type="transmembrane region" description="Helical" evidence="1">
    <location>
        <begin position="187"/>
        <end position="209"/>
    </location>
</feature>
<feature type="transmembrane region" description="Helical" evidence="1">
    <location>
        <begin position="114"/>
        <end position="139"/>
    </location>
</feature>
<organism evidence="2 3">
    <name type="scientific">Microlunatus soli</name>
    <dbReference type="NCBI Taxonomy" id="630515"/>
    <lineage>
        <taxon>Bacteria</taxon>
        <taxon>Bacillati</taxon>
        <taxon>Actinomycetota</taxon>
        <taxon>Actinomycetes</taxon>
        <taxon>Propionibacteriales</taxon>
        <taxon>Propionibacteriaceae</taxon>
        <taxon>Microlunatus</taxon>
    </lineage>
</organism>
<dbReference type="RefSeq" id="WP_091525424.1">
    <property type="nucleotide sequence ID" value="NZ_LT629772.1"/>
</dbReference>
<reference evidence="2 3" key="1">
    <citation type="submission" date="2016-10" db="EMBL/GenBank/DDBJ databases">
        <authorList>
            <person name="de Groot N.N."/>
        </authorList>
    </citation>
    <scope>NUCLEOTIDE SEQUENCE [LARGE SCALE GENOMIC DNA]</scope>
    <source>
        <strain evidence="2 3">DSM 21800</strain>
    </source>
</reference>
<feature type="transmembrane region" description="Helical" evidence="1">
    <location>
        <begin position="151"/>
        <end position="167"/>
    </location>
</feature>
<dbReference type="Pfam" id="PF13346">
    <property type="entry name" value="ABC2_membrane_5"/>
    <property type="match status" value="1"/>
</dbReference>
<keyword evidence="1" id="KW-1133">Transmembrane helix</keyword>
<evidence type="ECO:0000313" key="2">
    <source>
        <dbReference type="EMBL" id="SDS66948.1"/>
    </source>
</evidence>
<feature type="transmembrane region" description="Helical" evidence="1">
    <location>
        <begin position="21"/>
        <end position="48"/>
    </location>
</feature>
<dbReference type="EMBL" id="LT629772">
    <property type="protein sequence ID" value="SDS66948.1"/>
    <property type="molecule type" value="Genomic_DNA"/>
</dbReference>